<proteinExistence type="predicted"/>
<reference evidence="1" key="1">
    <citation type="submission" date="2017-02" db="UniProtKB">
        <authorList>
            <consortium name="WormBaseParasite"/>
        </authorList>
    </citation>
    <scope>IDENTIFICATION</scope>
</reference>
<dbReference type="AlphaFoldDB" id="A0A0R3VYW7"/>
<dbReference type="WBParaSite" id="TASK_0000261101-mRNA-1">
    <property type="protein sequence ID" value="TASK_0000261101-mRNA-1"/>
    <property type="gene ID" value="TASK_0000261101"/>
</dbReference>
<accession>A0A0R3VYW7</accession>
<organism evidence="1">
    <name type="scientific">Taenia asiatica</name>
    <name type="common">Asian tapeworm</name>
    <dbReference type="NCBI Taxonomy" id="60517"/>
    <lineage>
        <taxon>Eukaryota</taxon>
        <taxon>Metazoa</taxon>
        <taxon>Spiralia</taxon>
        <taxon>Lophotrochozoa</taxon>
        <taxon>Platyhelminthes</taxon>
        <taxon>Cestoda</taxon>
        <taxon>Eucestoda</taxon>
        <taxon>Cyclophyllidea</taxon>
        <taxon>Taeniidae</taxon>
        <taxon>Taenia</taxon>
    </lineage>
</organism>
<sequence>LLYRVLITSLSPPPTNYSSDTLNIEVVPMHTTALSSPPRLHLILVWSVCSRQRLLTDVCHSYGGYSNQSKGHFARPCVLEVTCAICVAVNTTVATSVNGFTQMQC</sequence>
<name>A0A0R3VYW7_TAEAS</name>
<protein>
    <submittedName>
        <fullName evidence="1">Secreted protein</fullName>
    </submittedName>
</protein>
<evidence type="ECO:0000313" key="1">
    <source>
        <dbReference type="WBParaSite" id="TASK_0000261101-mRNA-1"/>
    </source>
</evidence>